<feature type="region of interest" description="Disordered" evidence="6">
    <location>
        <begin position="632"/>
        <end position="742"/>
    </location>
</feature>
<feature type="compositionally biased region" description="Basic and acidic residues" evidence="6">
    <location>
        <begin position="126"/>
        <end position="136"/>
    </location>
</feature>
<dbReference type="PANTHER" id="PTHR12081:SF18">
    <property type="entry name" value="TRANSCRIPTION FACTOR E2F2-RELATED"/>
    <property type="match status" value="1"/>
</dbReference>
<evidence type="ECO:0000313" key="8">
    <source>
        <dbReference type="EMBL" id="KAL3787529.1"/>
    </source>
</evidence>
<feature type="region of interest" description="Disordered" evidence="6">
    <location>
        <begin position="417"/>
        <end position="440"/>
    </location>
</feature>
<dbReference type="EMBL" id="JABMIG020000173">
    <property type="protein sequence ID" value="KAL3787529.1"/>
    <property type="molecule type" value="Genomic_DNA"/>
</dbReference>
<dbReference type="Proteomes" id="UP001516023">
    <property type="component" value="Unassembled WGS sequence"/>
</dbReference>
<evidence type="ECO:0000256" key="1">
    <source>
        <dbReference type="ARBA" id="ARBA00010940"/>
    </source>
</evidence>
<dbReference type="InterPro" id="IPR037241">
    <property type="entry name" value="E2F-DP_heterodim"/>
</dbReference>
<dbReference type="GO" id="GO:0003677">
    <property type="term" value="F:DNA binding"/>
    <property type="evidence" value="ECO:0007669"/>
    <property type="project" value="UniProtKB-KW"/>
</dbReference>
<dbReference type="GO" id="GO:0005634">
    <property type="term" value="C:nucleus"/>
    <property type="evidence" value="ECO:0007669"/>
    <property type="project" value="UniProtKB-SubCell"/>
</dbReference>
<feature type="region of interest" description="Disordered" evidence="6">
    <location>
        <begin position="234"/>
        <end position="306"/>
    </location>
</feature>
<feature type="compositionally biased region" description="Pro residues" evidence="6">
    <location>
        <begin position="22"/>
        <end position="35"/>
    </location>
</feature>
<feature type="compositionally biased region" description="Low complexity" evidence="6">
    <location>
        <begin position="719"/>
        <end position="729"/>
    </location>
</feature>
<comment type="similarity">
    <text evidence="1 5">Belongs to the E2F/DP family.</text>
</comment>
<keyword evidence="5" id="KW-0539">Nucleus</keyword>
<organism evidence="8 9">
    <name type="scientific">Cyclotella cryptica</name>
    <dbReference type="NCBI Taxonomy" id="29204"/>
    <lineage>
        <taxon>Eukaryota</taxon>
        <taxon>Sar</taxon>
        <taxon>Stramenopiles</taxon>
        <taxon>Ochrophyta</taxon>
        <taxon>Bacillariophyta</taxon>
        <taxon>Coscinodiscophyceae</taxon>
        <taxon>Thalassiosirophycidae</taxon>
        <taxon>Stephanodiscales</taxon>
        <taxon>Stephanodiscaceae</taxon>
        <taxon>Cyclotella</taxon>
    </lineage>
</organism>
<evidence type="ECO:0000256" key="3">
    <source>
        <dbReference type="ARBA" id="ARBA00023125"/>
    </source>
</evidence>
<keyword evidence="9" id="KW-1185">Reference proteome</keyword>
<reference evidence="8 9" key="1">
    <citation type="journal article" date="2020" name="G3 (Bethesda)">
        <title>Improved Reference Genome for Cyclotella cryptica CCMP332, a Model for Cell Wall Morphogenesis, Salinity Adaptation, and Lipid Production in Diatoms (Bacillariophyta).</title>
        <authorList>
            <person name="Roberts W.R."/>
            <person name="Downey K.M."/>
            <person name="Ruck E.C."/>
            <person name="Traller J.C."/>
            <person name="Alverson A.J."/>
        </authorList>
    </citation>
    <scope>NUCLEOTIDE SEQUENCE [LARGE SCALE GENOMIC DNA]</scope>
    <source>
        <strain evidence="8 9">CCMP332</strain>
    </source>
</reference>
<dbReference type="Pfam" id="PF16421">
    <property type="entry name" value="E2F_CC-MB"/>
    <property type="match status" value="1"/>
</dbReference>
<feature type="domain" description="E2F/DP family winged-helix DNA-binding" evidence="7">
    <location>
        <begin position="317"/>
        <end position="407"/>
    </location>
</feature>
<dbReference type="InterPro" id="IPR036388">
    <property type="entry name" value="WH-like_DNA-bd_sf"/>
</dbReference>
<dbReference type="InterPro" id="IPR003316">
    <property type="entry name" value="E2F_WHTH_DNA-bd_dom"/>
</dbReference>
<feature type="region of interest" description="Disordered" evidence="6">
    <location>
        <begin position="1"/>
        <end position="168"/>
    </location>
</feature>
<evidence type="ECO:0000256" key="4">
    <source>
        <dbReference type="ARBA" id="ARBA00023163"/>
    </source>
</evidence>
<feature type="compositionally biased region" description="Pro residues" evidence="6">
    <location>
        <begin position="254"/>
        <end position="263"/>
    </location>
</feature>
<sequence length="811" mass="88738">MVRPLPLNMKQSSPHADNSRYAPPPIAPPRQPHSPPTSIHHHHQQQLQPHRQTLYASPGYGYPPHATLRHPIHPPFDGSPPTSHMSTAHPPPNMSGFVAPPPPPPSCLPPLSGSSSIASSYSSPRMHLEAARKDGDSPDSNGRRYHPMSHDKDYYQGPGAHAASPLTSAASVSSPWRYHGSPMQGGLHGLRGGEMRQMHFSTGISPSSNANEVNTSPYASCSLSPKIKYSITSPNLRPLDYSPSKTSHIASPIHRPPPAPAPLPSSSHHSAPQLPPSKPKAQFIKPSKPTSAPQLPTIHPTDTKRPSIFDSILDPTKFDSSLGVLTKKFVYLLQRAATVGTLEDGTVLGKGPEQCHGDAKQRVGSLDLNAAVKELGVQKRRIYDITNVLEGVGLIEKRTRNHIAWVGNLEDLREASPLGRRTKKTEEEEEENRGEVEAIGSPPKIIRLPSVAGEEEEEERGSVLGDIEELKREEAELDRYIAYMSSVVKSYSATNRCLYIDKRELTSLSSLRDDTVIAIRAPAGTTLDVPDPEDQRGSTRKYQMSLRSPGEKVDVFLIQYGEGRNEKPSHSVEALDAPEPMRRKSSFYKRSASEPEQSAGWKRDRFDSIRPRSVPPPNFFQLTTAPCDEFHESKVSSTENLVSPPRSHHGQGRGNRFFSTANNKPAIFPYNVSSSPASLHRDQRDEADDNASFESGFGSPPRNTALPQRVRRELEPSESSSVVTNSTNSMRSESIPFSPSSGAVQLSPLKDVTPNAFVGDHAGESSSACSFDLMADHMSDDEFMKSVSLFPGALSPTLSPHGEDFMEFSME</sequence>
<feature type="compositionally biased region" description="Low complexity" evidence="6">
    <location>
        <begin position="109"/>
        <end position="123"/>
    </location>
</feature>
<evidence type="ECO:0000256" key="5">
    <source>
        <dbReference type="RuleBase" id="RU003796"/>
    </source>
</evidence>
<dbReference type="SMART" id="SM01372">
    <property type="entry name" value="E2F_TDP"/>
    <property type="match status" value="1"/>
</dbReference>
<comment type="caution">
    <text evidence="8">The sequence shown here is derived from an EMBL/GenBank/DDBJ whole genome shotgun (WGS) entry which is preliminary data.</text>
</comment>
<dbReference type="SUPFAM" id="SSF46785">
    <property type="entry name" value="Winged helix' DNA-binding domain"/>
    <property type="match status" value="1"/>
</dbReference>
<dbReference type="PANTHER" id="PTHR12081">
    <property type="entry name" value="TRANSCRIPTION FACTOR E2F"/>
    <property type="match status" value="1"/>
</dbReference>
<dbReference type="InterPro" id="IPR032198">
    <property type="entry name" value="E2F_CC-MB"/>
</dbReference>
<accession>A0ABD3PIS3</accession>
<comment type="subcellular location">
    <subcellularLocation>
        <location evidence="5">Nucleus</location>
    </subcellularLocation>
</comment>
<dbReference type="AlphaFoldDB" id="A0ABD3PIS3"/>
<feature type="region of interest" description="Disordered" evidence="6">
    <location>
        <begin position="581"/>
        <end position="617"/>
    </location>
</feature>
<dbReference type="InterPro" id="IPR015633">
    <property type="entry name" value="E2F"/>
</dbReference>
<evidence type="ECO:0000259" key="7">
    <source>
        <dbReference type="SMART" id="SM01372"/>
    </source>
</evidence>
<dbReference type="Gene3D" id="1.10.10.10">
    <property type="entry name" value="Winged helix-like DNA-binding domain superfamily/Winged helix DNA-binding domain"/>
    <property type="match status" value="1"/>
</dbReference>
<proteinExistence type="inferred from homology"/>
<dbReference type="Gene3D" id="6.10.250.540">
    <property type="match status" value="1"/>
</dbReference>
<feature type="compositionally biased region" description="Pro residues" evidence="6">
    <location>
        <begin position="89"/>
        <end position="108"/>
    </location>
</feature>
<keyword evidence="3 5" id="KW-0238">DNA-binding</keyword>
<name>A0ABD3PIS3_9STRA</name>
<evidence type="ECO:0000256" key="6">
    <source>
        <dbReference type="SAM" id="MobiDB-lite"/>
    </source>
</evidence>
<keyword evidence="4 5" id="KW-0804">Transcription</keyword>
<evidence type="ECO:0000256" key="2">
    <source>
        <dbReference type="ARBA" id="ARBA00023015"/>
    </source>
</evidence>
<evidence type="ECO:0000313" key="9">
    <source>
        <dbReference type="Proteomes" id="UP001516023"/>
    </source>
</evidence>
<dbReference type="Pfam" id="PF02319">
    <property type="entry name" value="WHD_E2F_TDP"/>
    <property type="match status" value="1"/>
</dbReference>
<feature type="compositionally biased region" description="Basic and acidic residues" evidence="6">
    <location>
        <begin position="601"/>
        <end position="610"/>
    </location>
</feature>
<feature type="compositionally biased region" description="Polar residues" evidence="6">
    <location>
        <begin position="730"/>
        <end position="742"/>
    </location>
</feature>
<keyword evidence="2 5" id="KW-0805">Transcription regulation</keyword>
<gene>
    <name evidence="8" type="ORF">HJC23_013738</name>
</gene>
<dbReference type="FunFam" id="1.10.10.10:FF:000008">
    <property type="entry name" value="E2F transcription factor 1"/>
    <property type="match status" value="1"/>
</dbReference>
<dbReference type="SUPFAM" id="SSF144074">
    <property type="entry name" value="E2F-DP heterodimerization region"/>
    <property type="match status" value="1"/>
</dbReference>
<dbReference type="InterPro" id="IPR036390">
    <property type="entry name" value="WH_DNA-bd_sf"/>
</dbReference>
<protein>
    <recommendedName>
        <fullName evidence="7">E2F/DP family winged-helix DNA-binding domain-containing protein</fullName>
    </recommendedName>
</protein>